<gene>
    <name evidence="2" type="ORF">BDZ94DRAFT_1249549</name>
</gene>
<dbReference type="EMBL" id="MU150238">
    <property type="protein sequence ID" value="KAF9467077.1"/>
    <property type="molecule type" value="Genomic_DNA"/>
</dbReference>
<accession>A0A9P6CI90</accession>
<keyword evidence="1" id="KW-0732">Signal</keyword>
<evidence type="ECO:0000313" key="2">
    <source>
        <dbReference type="EMBL" id="KAF9467077.1"/>
    </source>
</evidence>
<organism evidence="2 3">
    <name type="scientific">Collybia nuda</name>
    <dbReference type="NCBI Taxonomy" id="64659"/>
    <lineage>
        <taxon>Eukaryota</taxon>
        <taxon>Fungi</taxon>
        <taxon>Dikarya</taxon>
        <taxon>Basidiomycota</taxon>
        <taxon>Agaricomycotina</taxon>
        <taxon>Agaricomycetes</taxon>
        <taxon>Agaricomycetidae</taxon>
        <taxon>Agaricales</taxon>
        <taxon>Tricholomatineae</taxon>
        <taxon>Clitocybaceae</taxon>
        <taxon>Collybia</taxon>
    </lineage>
</organism>
<protein>
    <submittedName>
        <fullName evidence="2">Uncharacterized protein</fullName>
    </submittedName>
</protein>
<proteinExistence type="predicted"/>
<sequence>MYFNFATLALLVLGVCTSALAGPTDTVGATSPQCLAPGEGCVTNSQCCTTYCYNHQCT</sequence>
<reference evidence="2" key="1">
    <citation type="submission" date="2020-11" db="EMBL/GenBank/DDBJ databases">
        <authorList>
            <consortium name="DOE Joint Genome Institute"/>
            <person name="Ahrendt S."/>
            <person name="Riley R."/>
            <person name="Andreopoulos W."/>
            <person name="Labutti K."/>
            <person name="Pangilinan J."/>
            <person name="Ruiz-Duenas F.J."/>
            <person name="Barrasa J.M."/>
            <person name="Sanchez-Garcia M."/>
            <person name="Camarero S."/>
            <person name="Miyauchi S."/>
            <person name="Serrano A."/>
            <person name="Linde D."/>
            <person name="Babiker R."/>
            <person name="Drula E."/>
            <person name="Ayuso-Fernandez I."/>
            <person name="Pacheco R."/>
            <person name="Padilla G."/>
            <person name="Ferreira P."/>
            <person name="Barriuso J."/>
            <person name="Kellner H."/>
            <person name="Castanera R."/>
            <person name="Alfaro M."/>
            <person name="Ramirez L."/>
            <person name="Pisabarro A.G."/>
            <person name="Kuo A."/>
            <person name="Tritt A."/>
            <person name="Lipzen A."/>
            <person name="He G."/>
            <person name="Yan M."/>
            <person name="Ng V."/>
            <person name="Cullen D."/>
            <person name="Martin F."/>
            <person name="Rosso M.-N."/>
            <person name="Henrissat B."/>
            <person name="Hibbett D."/>
            <person name="Martinez A.T."/>
            <person name="Grigoriev I.V."/>
        </authorList>
    </citation>
    <scope>NUCLEOTIDE SEQUENCE</scope>
    <source>
        <strain evidence="2">CBS 247.69</strain>
    </source>
</reference>
<keyword evidence="3" id="KW-1185">Reference proteome</keyword>
<feature type="signal peptide" evidence="1">
    <location>
        <begin position="1"/>
        <end position="21"/>
    </location>
</feature>
<dbReference type="AlphaFoldDB" id="A0A9P6CI90"/>
<evidence type="ECO:0000313" key="3">
    <source>
        <dbReference type="Proteomes" id="UP000807353"/>
    </source>
</evidence>
<name>A0A9P6CI90_9AGAR</name>
<dbReference type="Proteomes" id="UP000807353">
    <property type="component" value="Unassembled WGS sequence"/>
</dbReference>
<comment type="caution">
    <text evidence="2">The sequence shown here is derived from an EMBL/GenBank/DDBJ whole genome shotgun (WGS) entry which is preliminary data.</text>
</comment>
<evidence type="ECO:0000256" key="1">
    <source>
        <dbReference type="SAM" id="SignalP"/>
    </source>
</evidence>
<feature type="chain" id="PRO_5040108342" evidence="1">
    <location>
        <begin position="22"/>
        <end position="58"/>
    </location>
</feature>